<dbReference type="GO" id="GO:0046306">
    <property type="term" value="P:alkanesulfonate catabolic process"/>
    <property type="evidence" value="ECO:0007669"/>
    <property type="project" value="TreeGrafter"/>
</dbReference>
<feature type="domain" description="Luciferase-like" evidence="5">
    <location>
        <begin position="4"/>
        <end position="323"/>
    </location>
</feature>
<evidence type="ECO:0000256" key="1">
    <source>
        <dbReference type="ARBA" id="ARBA00022630"/>
    </source>
</evidence>
<evidence type="ECO:0000313" key="7">
    <source>
        <dbReference type="Proteomes" id="UP000646365"/>
    </source>
</evidence>
<evidence type="ECO:0000313" key="6">
    <source>
        <dbReference type="EMBL" id="GGF44643.1"/>
    </source>
</evidence>
<dbReference type="CDD" id="cd01094">
    <property type="entry name" value="Alkanesulfonate_monoxygenase"/>
    <property type="match status" value="1"/>
</dbReference>
<dbReference type="SUPFAM" id="SSF51679">
    <property type="entry name" value="Bacterial luciferase-like"/>
    <property type="match status" value="1"/>
</dbReference>
<keyword evidence="4 6" id="KW-0503">Monooxygenase</keyword>
<keyword evidence="3" id="KW-0560">Oxidoreductase</keyword>
<name>A0A8J2YZU6_9PROT</name>
<dbReference type="GO" id="GO:0008726">
    <property type="term" value="F:alkanesulfonate monooxygenase activity"/>
    <property type="evidence" value="ECO:0007669"/>
    <property type="project" value="TreeGrafter"/>
</dbReference>
<dbReference type="RefSeq" id="WP_189051760.1">
    <property type="nucleotide sequence ID" value="NZ_BMJQ01000021.1"/>
</dbReference>
<dbReference type="EMBL" id="BMJQ01000021">
    <property type="protein sequence ID" value="GGF44643.1"/>
    <property type="molecule type" value="Genomic_DNA"/>
</dbReference>
<dbReference type="Gene3D" id="3.20.20.30">
    <property type="entry name" value="Luciferase-like domain"/>
    <property type="match status" value="1"/>
</dbReference>
<accession>A0A8J2YZU6</accession>
<protein>
    <submittedName>
        <fullName evidence="6">Alkanesulfonate monooxygenase</fullName>
    </submittedName>
</protein>
<reference evidence="6" key="1">
    <citation type="journal article" date="2014" name="Int. J. Syst. Evol. Microbiol.">
        <title>Complete genome sequence of Corynebacterium casei LMG S-19264T (=DSM 44701T), isolated from a smear-ripened cheese.</title>
        <authorList>
            <consortium name="US DOE Joint Genome Institute (JGI-PGF)"/>
            <person name="Walter F."/>
            <person name="Albersmeier A."/>
            <person name="Kalinowski J."/>
            <person name="Ruckert C."/>
        </authorList>
    </citation>
    <scope>NUCLEOTIDE SEQUENCE</scope>
    <source>
        <strain evidence="6">CGMCC 1.15725</strain>
    </source>
</reference>
<dbReference type="InterPro" id="IPR011251">
    <property type="entry name" value="Luciferase-like_dom"/>
</dbReference>
<evidence type="ECO:0000256" key="4">
    <source>
        <dbReference type="ARBA" id="ARBA00023033"/>
    </source>
</evidence>
<comment type="caution">
    <text evidence="6">The sequence shown here is derived from an EMBL/GenBank/DDBJ whole genome shotgun (WGS) entry which is preliminary data.</text>
</comment>
<keyword evidence="2" id="KW-0288">FMN</keyword>
<dbReference type="PANTHER" id="PTHR42847">
    <property type="entry name" value="ALKANESULFONATE MONOOXYGENASE"/>
    <property type="match status" value="1"/>
</dbReference>
<dbReference type="InterPro" id="IPR036661">
    <property type="entry name" value="Luciferase-like_sf"/>
</dbReference>
<evidence type="ECO:0000256" key="3">
    <source>
        <dbReference type="ARBA" id="ARBA00023002"/>
    </source>
</evidence>
<keyword evidence="7" id="KW-1185">Reference proteome</keyword>
<sequence>MSVEFIGMIATRKASEIHPAEGPIIDRDYVRRFAEAHEQAGFDRILVAHHSTGPDAFLVVSYAATVTDRLGFMLAHRPGFVEPTLAARKLATLDQFTGGRLAVHIISGGDDAEQRRDGDFLGHDERYARTDEYVDILRRIWTSDRQFDHNGAYYRFQGGFSEVKPVQRPHIPIYFGGASAPAIDVAGRHADIYALWGETHEQVREQVARVRASAARHGRQIRFSVSFRPILADTEEAAWARAADILERTRALRTAQGAGPGDPKQSEGARRLLDAAAQGDRVDKRLWTAIARETGARSNSTALVGTPEQVADALLDYWDLGVTTFLIRGFDPLEDAIDYGRALIPHTRELVERRLAQRPAKAG</sequence>
<dbReference type="Proteomes" id="UP000646365">
    <property type="component" value="Unassembled WGS sequence"/>
</dbReference>
<evidence type="ECO:0000256" key="2">
    <source>
        <dbReference type="ARBA" id="ARBA00022643"/>
    </source>
</evidence>
<dbReference type="PANTHER" id="PTHR42847:SF9">
    <property type="entry name" value="BLL6451 PROTEIN"/>
    <property type="match status" value="1"/>
</dbReference>
<keyword evidence="1" id="KW-0285">Flavoprotein</keyword>
<proteinExistence type="predicted"/>
<evidence type="ECO:0000259" key="5">
    <source>
        <dbReference type="Pfam" id="PF00296"/>
    </source>
</evidence>
<gene>
    <name evidence="6" type="ORF">GCM10011611_58830</name>
</gene>
<dbReference type="InterPro" id="IPR050172">
    <property type="entry name" value="SsuD_RutA_monooxygenase"/>
</dbReference>
<dbReference type="AlphaFoldDB" id="A0A8J2YZU6"/>
<organism evidence="6 7">
    <name type="scientific">Aliidongia dinghuensis</name>
    <dbReference type="NCBI Taxonomy" id="1867774"/>
    <lineage>
        <taxon>Bacteria</taxon>
        <taxon>Pseudomonadati</taxon>
        <taxon>Pseudomonadota</taxon>
        <taxon>Alphaproteobacteria</taxon>
        <taxon>Rhodospirillales</taxon>
        <taxon>Dongiaceae</taxon>
        <taxon>Aliidongia</taxon>
    </lineage>
</organism>
<reference evidence="6" key="2">
    <citation type="submission" date="2020-09" db="EMBL/GenBank/DDBJ databases">
        <authorList>
            <person name="Sun Q."/>
            <person name="Zhou Y."/>
        </authorList>
    </citation>
    <scope>NUCLEOTIDE SEQUENCE</scope>
    <source>
        <strain evidence="6">CGMCC 1.15725</strain>
    </source>
</reference>
<dbReference type="Pfam" id="PF00296">
    <property type="entry name" value="Bac_luciferase"/>
    <property type="match status" value="1"/>
</dbReference>